<protein>
    <recommendedName>
        <fullName evidence="4">YD repeat-containing protein</fullName>
    </recommendedName>
</protein>
<keyword evidence="1" id="KW-0732">Signal</keyword>
<dbReference type="RefSeq" id="WP_034714155.1">
    <property type="nucleotide sequence ID" value="NZ_JPRH01000009.1"/>
</dbReference>
<dbReference type="AlphaFoldDB" id="A0A086A1X8"/>
<name>A0A086A1X8_9FLAO</name>
<dbReference type="eggNOG" id="COG3209">
    <property type="taxonomic scope" value="Bacteria"/>
</dbReference>
<proteinExistence type="predicted"/>
<dbReference type="STRING" id="445961.IW15_18490"/>
<evidence type="ECO:0008006" key="4">
    <source>
        <dbReference type="Google" id="ProtNLM"/>
    </source>
</evidence>
<reference evidence="2 3" key="1">
    <citation type="submission" date="2014-07" db="EMBL/GenBank/DDBJ databases">
        <title>Genome of Chryseobacterium soli DSM 19298.</title>
        <authorList>
            <person name="Stropko S.J."/>
            <person name="Pipes S.E."/>
            <person name="Newman J."/>
        </authorList>
    </citation>
    <scope>NUCLEOTIDE SEQUENCE [LARGE SCALE GENOMIC DNA]</scope>
    <source>
        <strain evidence="2 3">DSM 19298</strain>
    </source>
</reference>
<evidence type="ECO:0000256" key="1">
    <source>
        <dbReference type="SAM" id="SignalP"/>
    </source>
</evidence>
<feature type="chain" id="PRO_5001802038" description="YD repeat-containing protein" evidence="1">
    <location>
        <begin position="22"/>
        <end position="1098"/>
    </location>
</feature>
<evidence type="ECO:0000313" key="3">
    <source>
        <dbReference type="Proteomes" id="UP000028705"/>
    </source>
</evidence>
<sequence>MIKKLFTLLLLSIVSFGYSQAGIGVNAQQNKEVLSFPTSPDAYSFDKVGKLPMDLFNGKANISVPIYDIRLGELVFPIRLSYNTGGIKQNEISSSVGLGWSLSLPNTISKNILGKDDDFFPIYFKDYNTAYQYTSVDPWNDNAKKEILGYLYEGMYDVQPDLFSYSLPSVSGSFVMNNNKGFPIPHEDVLIQRAPNNGNFNITDTKGNQFWLSGKNSVMTKRSQTAPQLAVNSFQIDSLRTSRNELIKIEYQKTLNYSEESKFESRILTSQNAPVGYVPFPPIQTSPAPRIDVNNNHEKLITKIIFPEGQVEFKYSGDDNLSTIDGELYRKDINSLAGVALKRIIVKDKSGKTIKDVSFNYSYFESNATNKTYEDYRLKLIEVKDNLQNSKYSFSYNEDSPLPARNSNNDDYWGYFNNNFYTKSNTSIPDQVFSSNISAAQSSIVGGRNRNTNSNFAQLGVLKSIKYPTGASKNLYYESNTVETAQYSTIDVTESYMSVANYQDPGEFRKPLLDTLVTVPLSAFVNKPNARFRITFGNGCMNNSDDIQQVHENRCIGSLNNSGQVYSSNGKSFTAEFGATTSPLRMRLQRIGDCGCTFSLSIKYNKQVQSNNIRDVGGLRVKKIEDVDANNISNIYNYSYQMLNLATGTYKGSGKLKRPFQFVKPFYRVAHSNAENAGASDYIQKDYMLQNTGSAYSSYSMSNIVTYSTVTEYNDLGETIYEFADGNSGLSNVYTDKTGPYDDWRFGFPLKTTYKKGAKILKEETNEYEINPIKNKLSGYNTITDDEIAFGLDLDIVPYNVENFNVPPLSSYLVNMSAVEIYSGKIERKKSKVTEYFDGNKKIESQTENTYTDTDINKPINLKTTSSTVPSGENILTTYQYAHEKGNQLMISKNIVDTPLETSSVQTANGIAKTISRSQSIYPVNQGEADTRASGLVLPLSALSYDLQTGVSSTELIYDQYDSKGNIIQYTTKGGISVSIIWGYDTTKPIAKIEGAKIYDIPQSLIDGIVNASNTDAISGTDTSEQSLITALDTFRNNAGLSAFQISTYTYDPLIGVRSITPPSGIREFYKYDASNRLEKVVDANGKVLKEYQYHYKN</sequence>
<accession>A0A086A1X8</accession>
<comment type="caution">
    <text evidence="2">The sequence shown here is derived from an EMBL/GenBank/DDBJ whole genome shotgun (WGS) entry which is preliminary data.</text>
</comment>
<dbReference type="Proteomes" id="UP000028705">
    <property type="component" value="Unassembled WGS sequence"/>
</dbReference>
<dbReference type="OrthoDB" id="9814627at2"/>
<dbReference type="EMBL" id="JPRH01000009">
    <property type="protein sequence ID" value="KFF10692.1"/>
    <property type="molecule type" value="Genomic_DNA"/>
</dbReference>
<evidence type="ECO:0000313" key="2">
    <source>
        <dbReference type="EMBL" id="KFF10692.1"/>
    </source>
</evidence>
<keyword evidence="3" id="KW-1185">Reference proteome</keyword>
<feature type="signal peptide" evidence="1">
    <location>
        <begin position="1"/>
        <end position="21"/>
    </location>
</feature>
<gene>
    <name evidence="2" type="ORF">IW15_18490</name>
</gene>
<organism evidence="2 3">
    <name type="scientific">Chryseobacterium soli</name>
    <dbReference type="NCBI Taxonomy" id="445961"/>
    <lineage>
        <taxon>Bacteria</taxon>
        <taxon>Pseudomonadati</taxon>
        <taxon>Bacteroidota</taxon>
        <taxon>Flavobacteriia</taxon>
        <taxon>Flavobacteriales</taxon>
        <taxon>Weeksellaceae</taxon>
        <taxon>Chryseobacterium group</taxon>
        <taxon>Chryseobacterium</taxon>
    </lineage>
</organism>